<keyword evidence="2" id="KW-1185">Reference proteome</keyword>
<dbReference type="OrthoDB" id="3247418at2759"/>
<evidence type="ECO:0000313" key="2">
    <source>
        <dbReference type="Proteomes" id="UP000283269"/>
    </source>
</evidence>
<proteinExistence type="predicted"/>
<organism evidence="1 2">
    <name type="scientific">Psilocybe cyanescens</name>
    <dbReference type="NCBI Taxonomy" id="93625"/>
    <lineage>
        <taxon>Eukaryota</taxon>
        <taxon>Fungi</taxon>
        <taxon>Dikarya</taxon>
        <taxon>Basidiomycota</taxon>
        <taxon>Agaricomycotina</taxon>
        <taxon>Agaricomycetes</taxon>
        <taxon>Agaricomycetidae</taxon>
        <taxon>Agaricales</taxon>
        <taxon>Agaricineae</taxon>
        <taxon>Strophariaceae</taxon>
        <taxon>Psilocybe</taxon>
    </lineage>
</organism>
<accession>A0A409XST9</accession>
<gene>
    <name evidence="1" type="ORF">CVT25_013488</name>
</gene>
<dbReference type="AlphaFoldDB" id="A0A409XST9"/>
<comment type="caution">
    <text evidence="1">The sequence shown here is derived from an EMBL/GenBank/DDBJ whole genome shotgun (WGS) entry which is preliminary data.</text>
</comment>
<protein>
    <submittedName>
        <fullName evidence="1">Uncharacterized protein</fullName>
    </submittedName>
</protein>
<evidence type="ECO:0000313" key="1">
    <source>
        <dbReference type="EMBL" id="PPQ93780.1"/>
    </source>
</evidence>
<dbReference type="InParanoid" id="A0A409XST9"/>
<dbReference type="STRING" id="93625.A0A409XST9"/>
<reference evidence="1 2" key="1">
    <citation type="journal article" date="2018" name="Evol. Lett.">
        <title>Horizontal gene cluster transfer increased hallucinogenic mushroom diversity.</title>
        <authorList>
            <person name="Reynolds H.T."/>
            <person name="Vijayakumar V."/>
            <person name="Gluck-Thaler E."/>
            <person name="Korotkin H.B."/>
            <person name="Matheny P.B."/>
            <person name="Slot J.C."/>
        </authorList>
    </citation>
    <scope>NUCLEOTIDE SEQUENCE [LARGE SCALE GENOMIC DNA]</scope>
    <source>
        <strain evidence="1 2">2631</strain>
    </source>
</reference>
<dbReference type="Proteomes" id="UP000283269">
    <property type="component" value="Unassembled WGS sequence"/>
</dbReference>
<name>A0A409XST9_PSICY</name>
<sequence>MRQIICWLEHPMCWDLQTEAGRLMWQKQFSSQNLSVLRVVAIELGCKLITTDICKTKEPNHADYSCGILYWVGCIKLKSTMIQRVIWHQAPTKFGLSSHRKLKADQWHVLGTTLLPITLTHLWSNSDGTDNFSERCCRILEITLHLVSAVVTAISQVTSAVHAETYLNHILTYLHSLKALVQICSNQHIAIHLYEYLVFCVQFIHGGPFHLKGLSACCNESPILGEYKETISHSFMQASNLWNLFHRVGTSEVICYD</sequence>
<dbReference type="EMBL" id="NHYD01000599">
    <property type="protein sequence ID" value="PPQ93780.1"/>
    <property type="molecule type" value="Genomic_DNA"/>
</dbReference>